<evidence type="ECO:0000256" key="1">
    <source>
        <dbReference type="SAM" id="SignalP"/>
    </source>
</evidence>
<dbReference type="InterPro" id="IPR013424">
    <property type="entry name" value="Ice-binding_C"/>
</dbReference>
<dbReference type="InterPro" id="IPR017756">
    <property type="entry name" value="TM_Gly-Cys-Arg_CS"/>
</dbReference>
<dbReference type="NCBIfam" id="TIGR03382">
    <property type="entry name" value="GC_trans_RRR"/>
    <property type="match status" value="1"/>
</dbReference>
<dbReference type="NCBIfam" id="TIGR02595">
    <property type="entry name" value="PEP_CTERM"/>
    <property type="match status" value="1"/>
</dbReference>
<organism evidence="3">
    <name type="scientific">Oceaniferula spumae</name>
    <dbReference type="NCBI Taxonomy" id="2979115"/>
    <lineage>
        <taxon>Bacteria</taxon>
        <taxon>Pseudomonadati</taxon>
        <taxon>Verrucomicrobiota</taxon>
        <taxon>Verrucomicrobiia</taxon>
        <taxon>Verrucomicrobiales</taxon>
        <taxon>Verrucomicrobiaceae</taxon>
        <taxon>Oceaniferula</taxon>
    </lineage>
</organism>
<keyword evidence="1" id="KW-0732">Signal</keyword>
<reference evidence="3" key="1">
    <citation type="submission" date="2024-07" db="EMBL/GenBank/DDBJ databases">
        <title>Complete genome sequence of Verrucomicrobiaceae bacterium NT6N.</title>
        <authorList>
            <person name="Huang C."/>
            <person name="Takami H."/>
            <person name="Hamasaki K."/>
        </authorList>
    </citation>
    <scope>NUCLEOTIDE SEQUENCE</scope>
    <source>
        <strain evidence="3">NT6N</strain>
    </source>
</reference>
<accession>A0AAT9FLY7</accession>
<sequence length="245" mass="25911">MNSKLLTRLILPTLIQGTSIAASVSYSVETNIGPSGTLFSDAGNRDNWTGSDIGNWRAQSQSGLIYLRNHNGGDDIITRTNDSNFSFTIGPAVTSFSILIDARIDTFWEAGINASGGGPQLLIGGDFNDSNNFFINFNGTRYNSDAGLANVGTNGGNIATLRLDYDVINGTADLVYDPSGANQVLVNDAALNITATQIQNMDQLYARAGNQFAGAGNWTITTVPEPSSAALLGLGGLGLLLRRRK</sequence>
<dbReference type="EMBL" id="AP026866">
    <property type="protein sequence ID" value="BDS07030.1"/>
    <property type="molecule type" value="Genomic_DNA"/>
</dbReference>
<name>A0AAT9FLY7_9BACT</name>
<gene>
    <name evidence="3" type="ORF">NT6N_20700</name>
</gene>
<dbReference type="AlphaFoldDB" id="A0AAT9FLY7"/>
<feature type="domain" description="Ice-binding protein C-terminal" evidence="2">
    <location>
        <begin position="222"/>
        <end position="244"/>
    </location>
</feature>
<feature type="signal peptide" evidence="1">
    <location>
        <begin position="1"/>
        <end position="21"/>
    </location>
</feature>
<proteinExistence type="predicted"/>
<dbReference type="KEGG" id="osu:NT6N_20700"/>
<evidence type="ECO:0000259" key="2">
    <source>
        <dbReference type="Pfam" id="PF07589"/>
    </source>
</evidence>
<evidence type="ECO:0000313" key="3">
    <source>
        <dbReference type="EMBL" id="BDS07030.1"/>
    </source>
</evidence>
<dbReference type="Pfam" id="PF07589">
    <property type="entry name" value="PEP-CTERM"/>
    <property type="match status" value="1"/>
</dbReference>
<protein>
    <recommendedName>
        <fullName evidence="2">Ice-binding protein C-terminal domain-containing protein</fullName>
    </recommendedName>
</protein>
<feature type="chain" id="PRO_5043927560" description="Ice-binding protein C-terminal domain-containing protein" evidence="1">
    <location>
        <begin position="22"/>
        <end position="245"/>
    </location>
</feature>